<dbReference type="EMBL" id="GBXM01027930">
    <property type="protein sequence ID" value="JAH80647.1"/>
    <property type="molecule type" value="Transcribed_RNA"/>
</dbReference>
<reference evidence="2" key="2">
    <citation type="journal article" date="2015" name="Fish Shellfish Immunol.">
        <title>Early steps in the European eel (Anguilla anguilla)-Vibrio vulnificus interaction in the gills: Role of the RtxA13 toxin.</title>
        <authorList>
            <person name="Callol A."/>
            <person name="Pajuelo D."/>
            <person name="Ebbesson L."/>
            <person name="Teles M."/>
            <person name="MacKenzie S."/>
            <person name="Amaro C."/>
        </authorList>
    </citation>
    <scope>NUCLEOTIDE SEQUENCE</scope>
</reference>
<evidence type="ECO:0000313" key="2">
    <source>
        <dbReference type="EMBL" id="JAH80647.1"/>
    </source>
</evidence>
<organism evidence="2">
    <name type="scientific">Anguilla anguilla</name>
    <name type="common">European freshwater eel</name>
    <name type="synonym">Muraena anguilla</name>
    <dbReference type="NCBI Taxonomy" id="7936"/>
    <lineage>
        <taxon>Eukaryota</taxon>
        <taxon>Metazoa</taxon>
        <taxon>Chordata</taxon>
        <taxon>Craniata</taxon>
        <taxon>Vertebrata</taxon>
        <taxon>Euteleostomi</taxon>
        <taxon>Actinopterygii</taxon>
        <taxon>Neopterygii</taxon>
        <taxon>Teleostei</taxon>
        <taxon>Anguilliformes</taxon>
        <taxon>Anguillidae</taxon>
        <taxon>Anguilla</taxon>
    </lineage>
</organism>
<name>A0A0E9VRK1_ANGAN</name>
<dbReference type="AlphaFoldDB" id="A0A0E9VRK1"/>
<proteinExistence type="predicted"/>
<feature type="compositionally biased region" description="Low complexity" evidence="1">
    <location>
        <begin position="8"/>
        <end position="17"/>
    </location>
</feature>
<accession>A0A0E9VRK1</accession>
<protein>
    <submittedName>
        <fullName evidence="2">Uncharacterized protein</fullName>
    </submittedName>
</protein>
<feature type="region of interest" description="Disordered" evidence="1">
    <location>
        <begin position="1"/>
        <end position="34"/>
    </location>
</feature>
<sequence>MKMKMNTHTRTNTQHNNSVIQIKGIPKSSLRRFV</sequence>
<reference evidence="2" key="1">
    <citation type="submission" date="2014-11" db="EMBL/GenBank/DDBJ databases">
        <authorList>
            <person name="Amaro Gonzalez C."/>
        </authorList>
    </citation>
    <scope>NUCLEOTIDE SEQUENCE</scope>
</reference>
<evidence type="ECO:0000256" key="1">
    <source>
        <dbReference type="SAM" id="MobiDB-lite"/>
    </source>
</evidence>